<protein>
    <submittedName>
        <fullName evidence="1">Uncharacterized protein</fullName>
    </submittedName>
</protein>
<dbReference type="EMBL" id="ACEN01000097">
    <property type="protein sequence ID" value="EEG32778.1"/>
    <property type="molecule type" value="Genomic_DNA"/>
</dbReference>
<evidence type="ECO:0000313" key="2">
    <source>
        <dbReference type="Proteomes" id="UP000004457"/>
    </source>
</evidence>
<keyword evidence="2" id="KW-1185">Reference proteome</keyword>
<organism evidence="1 2">
    <name type="scientific">Neisseria flavescens NRL30031/H210</name>
    <dbReference type="NCBI Taxonomy" id="546264"/>
    <lineage>
        <taxon>Bacteria</taxon>
        <taxon>Pseudomonadati</taxon>
        <taxon>Pseudomonadota</taxon>
        <taxon>Betaproteobacteria</taxon>
        <taxon>Neisseriales</taxon>
        <taxon>Neisseriaceae</taxon>
        <taxon>Neisseria</taxon>
    </lineage>
</organism>
<comment type="caution">
    <text evidence="1">The sequence shown here is derived from an EMBL/GenBank/DDBJ whole genome shotgun (WGS) entry which is preliminary data.</text>
</comment>
<dbReference type="AlphaFoldDB" id="C0EQ23"/>
<accession>C0EQ23</accession>
<sequence>MVYISSGKGFIYLNKIKSYQPKWNTERSKYIRFQLHEKYNIENLKINGFLNM</sequence>
<dbReference type="Proteomes" id="UP000004457">
    <property type="component" value="Unassembled WGS sequence"/>
</dbReference>
<evidence type="ECO:0000313" key="1">
    <source>
        <dbReference type="EMBL" id="EEG32778.1"/>
    </source>
</evidence>
<proteinExistence type="predicted"/>
<name>C0EQ23_NEIFL</name>
<reference evidence="1 2" key="1">
    <citation type="submission" date="2009-01" db="EMBL/GenBank/DDBJ databases">
        <authorList>
            <person name="Fulton L."/>
            <person name="Clifton S."/>
            <person name="Chinwalla A.T."/>
            <person name="Mitreva M."/>
            <person name="Sodergren E."/>
            <person name="Weinstock G."/>
            <person name="Clifton S."/>
            <person name="Dooling D.J."/>
            <person name="Fulton B."/>
            <person name="Minx P."/>
            <person name="Pepin K.H."/>
            <person name="Johnson M."/>
            <person name="Bhonagiri V."/>
            <person name="Nash W.E."/>
            <person name="Mardis E.R."/>
            <person name="Wilson R.K."/>
        </authorList>
    </citation>
    <scope>NUCLEOTIDE SEQUENCE [LARGE SCALE GENOMIC DNA]</scope>
    <source>
        <strain evidence="1 2">NRL30031/H210</strain>
    </source>
</reference>
<gene>
    <name evidence="1" type="ORF">NEIFLAOT_02064</name>
</gene>